<gene>
    <name evidence="2" type="ORF">KTC_18370</name>
</gene>
<proteinExistence type="predicted"/>
<dbReference type="InterPro" id="IPR008283">
    <property type="entry name" value="Peptidase_M17_N"/>
</dbReference>
<dbReference type="GO" id="GO:0006508">
    <property type="term" value="P:proteolysis"/>
    <property type="evidence" value="ECO:0007669"/>
    <property type="project" value="InterPro"/>
</dbReference>
<dbReference type="AlphaFoldDB" id="A0A455SH61"/>
<evidence type="ECO:0000259" key="1">
    <source>
        <dbReference type="Pfam" id="PF02789"/>
    </source>
</evidence>
<dbReference type="Gene3D" id="3.40.220.10">
    <property type="entry name" value="Leucine Aminopeptidase, subunit E, domain 1"/>
    <property type="match status" value="1"/>
</dbReference>
<dbReference type="SUPFAM" id="SSF52949">
    <property type="entry name" value="Macro domain-like"/>
    <property type="match status" value="1"/>
</dbReference>
<sequence>MKHVFRVGILLFCVCSVWYETGSTARAGEQHSLSGRTLPASSYPEKQLLPIHVLVQSPADTVTELQIICLFRSEPRNTLHGSLIELNTKLHGLLDNVRKPSVFGGEWGETYLITPPDGTIQARKLLLIGLGDSQTFEPERMKLVGSIAYQEASHLGVAHPFFAPTILDGGVTTFSTGQVSEQVTLGFLHAALDAHHESTIQDVTYLAGASHVQSTQSGIDKATDTIRGECGAFLKCA</sequence>
<dbReference type="EMBL" id="AP019376">
    <property type="protein sequence ID" value="BBH87086.1"/>
    <property type="molecule type" value="Genomic_DNA"/>
</dbReference>
<dbReference type="GO" id="GO:0070006">
    <property type="term" value="F:metalloaminopeptidase activity"/>
    <property type="evidence" value="ECO:0007669"/>
    <property type="project" value="InterPro"/>
</dbReference>
<feature type="domain" description="Peptidase M17 leucyl aminopeptidase N-terminal" evidence="1">
    <location>
        <begin position="81"/>
        <end position="159"/>
    </location>
</feature>
<accession>A0A455SH61</accession>
<dbReference type="Pfam" id="PF02789">
    <property type="entry name" value="Peptidase_M17_N"/>
    <property type="match status" value="1"/>
</dbReference>
<organism evidence="2">
    <name type="scientific">Thermosporothrix sp. COM3</name>
    <dbReference type="NCBI Taxonomy" id="2490863"/>
    <lineage>
        <taxon>Bacteria</taxon>
        <taxon>Bacillati</taxon>
        <taxon>Chloroflexota</taxon>
        <taxon>Ktedonobacteria</taxon>
        <taxon>Ktedonobacterales</taxon>
        <taxon>Thermosporotrichaceae</taxon>
        <taxon>Thermosporothrix</taxon>
    </lineage>
</organism>
<dbReference type="InterPro" id="IPR043472">
    <property type="entry name" value="Macro_dom-like"/>
</dbReference>
<evidence type="ECO:0000313" key="2">
    <source>
        <dbReference type="EMBL" id="BBH87086.1"/>
    </source>
</evidence>
<protein>
    <recommendedName>
        <fullName evidence="1">Peptidase M17 leucyl aminopeptidase N-terminal domain-containing protein</fullName>
    </recommendedName>
</protein>
<name>A0A455SH61_9CHLR</name>
<reference evidence="2" key="1">
    <citation type="submission" date="2018-12" db="EMBL/GenBank/DDBJ databases">
        <title>Novel natural products biosynthetic potential of the class Ktedonobacteria.</title>
        <authorList>
            <person name="Zheng Y."/>
            <person name="Saitou A."/>
            <person name="Wang C.M."/>
            <person name="Toyoda A."/>
            <person name="Minakuchi Y."/>
            <person name="Sekiguchi Y."/>
            <person name="Ueda K."/>
            <person name="Takano H."/>
            <person name="Sakai Y."/>
            <person name="Yokota A."/>
            <person name="Yabe S."/>
        </authorList>
    </citation>
    <scope>NUCLEOTIDE SEQUENCE</scope>
    <source>
        <strain evidence="2">COM3</strain>
    </source>
</reference>